<evidence type="ECO:0000313" key="4">
    <source>
        <dbReference type="Proteomes" id="UP001163293"/>
    </source>
</evidence>
<dbReference type="InterPro" id="IPR036250">
    <property type="entry name" value="AcylCo_DH-like_C"/>
</dbReference>
<keyword evidence="3" id="KW-0614">Plasmid</keyword>
<keyword evidence="1" id="KW-0560">Oxidoreductase</keyword>
<feature type="domain" description="Acyl-CoA dehydrogenase C-terminal" evidence="2">
    <location>
        <begin position="243"/>
        <end position="373"/>
    </location>
</feature>
<dbReference type="EMBL" id="CP101190">
    <property type="protein sequence ID" value="UYW00167.1"/>
    <property type="molecule type" value="Genomic_DNA"/>
</dbReference>
<proteinExistence type="predicted"/>
<evidence type="ECO:0000313" key="3">
    <source>
        <dbReference type="EMBL" id="UYW00167.1"/>
    </source>
</evidence>
<dbReference type="GO" id="GO:0016712">
    <property type="term" value="F:oxidoreductase activity, acting on paired donors, with incorporation or reduction of molecular oxygen, reduced flavin or flavoprotein as one donor, and incorporation of one atom of oxygen"/>
    <property type="evidence" value="ECO:0007669"/>
    <property type="project" value="TreeGrafter"/>
</dbReference>
<dbReference type="GO" id="GO:0050660">
    <property type="term" value="F:flavin adenine dinucleotide binding"/>
    <property type="evidence" value="ECO:0007669"/>
    <property type="project" value="InterPro"/>
</dbReference>
<evidence type="ECO:0000259" key="2">
    <source>
        <dbReference type="Pfam" id="PF08028"/>
    </source>
</evidence>
<dbReference type="RefSeq" id="WP_206599660.1">
    <property type="nucleotide sequence ID" value="NZ_CP101190.1"/>
</dbReference>
<dbReference type="PANTHER" id="PTHR48083:SF19">
    <property type="entry name" value="FLAVIN-DEPENDENT MONOOXYGENASE, OXYGENASE SUBUNIT HSAA"/>
    <property type="match status" value="1"/>
</dbReference>
<dbReference type="InterPro" id="IPR046373">
    <property type="entry name" value="Acyl-CoA_Oxase/DH_mid-dom_sf"/>
</dbReference>
<dbReference type="Pfam" id="PF08028">
    <property type="entry name" value="Acyl-CoA_dh_2"/>
    <property type="match status" value="1"/>
</dbReference>
<organism evidence="3 4">
    <name type="scientific">Paenarthrobacter ureafaciens</name>
    <dbReference type="NCBI Taxonomy" id="37931"/>
    <lineage>
        <taxon>Bacteria</taxon>
        <taxon>Bacillati</taxon>
        <taxon>Actinomycetota</taxon>
        <taxon>Actinomycetes</taxon>
        <taxon>Micrococcales</taxon>
        <taxon>Micrococcaceae</taxon>
        <taxon>Paenarthrobacter</taxon>
    </lineage>
</organism>
<keyword evidence="4" id="KW-1185">Reference proteome</keyword>
<dbReference type="SUPFAM" id="SSF47203">
    <property type="entry name" value="Acyl-CoA dehydrogenase C-terminal domain-like"/>
    <property type="match status" value="1"/>
</dbReference>
<dbReference type="Gene3D" id="2.40.110.10">
    <property type="entry name" value="Butyryl-CoA Dehydrogenase, subunit A, domain 2"/>
    <property type="match status" value="1"/>
</dbReference>
<dbReference type="AlphaFoldDB" id="A0AAX3EQA4"/>
<protein>
    <submittedName>
        <fullName evidence="3">Oxidoreductase</fullName>
    </submittedName>
</protein>
<dbReference type="InterPro" id="IPR013107">
    <property type="entry name" value="Acyl-CoA_DH_C"/>
</dbReference>
<sequence length="399" mass="43493">MDNLMLAPDLPTLLKRIEELHPMLRANGEQGEQNRRVAQESIEALEAVGAFRVTQPSRFGGFQGDSRAQVDVSRAIGKADGGTAWVVALINISNWLTSLYPRQAQDEVWGENPNAKVSVVLATSGTTRRVDGGYVVSGEWPYASGSLHSDWAIVGANLVDEDGNFDDAAQLLIPRSEFAYKDTWYVAGMRSSGSNTLIANEVFVPDHRVMRAEPALVGNYPGTEEDTPGVYRAGWIPVLNIILTGAQLGIGRGVLELVAEKANKKSIAYTSFERQSDSVAFQLDIAKAALLLDAADMFVERACKEIDLPAEAGEYPGYLVRARNRAYVGWSVEHISRAIEMLLTSAGSGAFAEVNVLQRMWRDQAVVARHAFVLPNLGYELYGKALLGREDGDAVTHLV</sequence>
<accession>A0AAX3EQA4</accession>
<dbReference type="GO" id="GO:0033539">
    <property type="term" value="P:fatty acid beta-oxidation using acyl-CoA dehydrogenase"/>
    <property type="evidence" value="ECO:0007669"/>
    <property type="project" value="TreeGrafter"/>
</dbReference>
<evidence type="ECO:0000256" key="1">
    <source>
        <dbReference type="ARBA" id="ARBA00023002"/>
    </source>
</evidence>
<dbReference type="SUPFAM" id="SSF56645">
    <property type="entry name" value="Acyl-CoA dehydrogenase NM domain-like"/>
    <property type="match status" value="1"/>
</dbReference>
<dbReference type="InterPro" id="IPR050741">
    <property type="entry name" value="Acyl-CoA_dehydrogenase"/>
</dbReference>
<dbReference type="InterPro" id="IPR009100">
    <property type="entry name" value="AcylCoA_DH/oxidase_NM_dom_sf"/>
</dbReference>
<name>A0AAX3EQA4_PAEUR</name>
<gene>
    <name evidence="3" type="ORF">NL394_23730</name>
</gene>
<dbReference type="PANTHER" id="PTHR48083">
    <property type="entry name" value="MEDIUM-CHAIN SPECIFIC ACYL-COA DEHYDROGENASE, MITOCHONDRIAL-RELATED"/>
    <property type="match status" value="1"/>
</dbReference>
<geneLocation type="plasmid" evidence="3 4">
    <name>unnamed5</name>
</geneLocation>
<dbReference type="PIRSF" id="PIRSF016578">
    <property type="entry name" value="HsaA"/>
    <property type="match status" value="1"/>
</dbReference>
<dbReference type="GO" id="GO:0005737">
    <property type="term" value="C:cytoplasm"/>
    <property type="evidence" value="ECO:0007669"/>
    <property type="project" value="TreeGrafter"/>
</dbReference>
<dbReference type="Proteomes" id="UP001163293">
    <property type="component" value="Plasmid unnamed5"/>
</dbReference>
<dbReference type="GO" id="GO:0003995">
    <property type="term" value="F:acyl-CoA dehydrogenase activity"/>
    <property type="evidence" value="ECO:0007669"/>
    <property type="project" value="TreeGrafter"/>
</dbReference>
<dbReference type="InterPro" id="IPR037069">
    <property type="entry name" value="AcylCoA_DH/ox_N_sf"/>
</dbReference>
<reference evidence="3" key="1">
    <citation type="submission" date="2022-07" db="EMBL/GenBank/DDBJ databases">
        <authorList>
            <person name="Wu T."/>
        </authorList>
    </citation>
    <scope>NUCLEOTIDE SEQUENCE</scope>
    <source>
        <strain evidence="3">SD-1</strain>
        <plasmid evidence="3">unnamed5</plasmid>
    </source>
</reference>
<dbReference type="Gene3D" id="1.10.540.10">
    <property type="entry name" value="Acyl-CoA dehydrogenase/oxidase, N-terminal domain"/>
    <property type="match status" value="1"/>
</dbReference>
<dbReference type="Gene3D" id="1.20.140.10">
    <property type="entry name" value="Butyryl-CoA Dehydrogenase, subunit A, domain 3"/>
    <property type="match status" value="1"/>
</dbReference>